<accession>Q0BXK5</accession>
<dbReference type="STRING" id="228405.HNE_3112"/>
<dbReference type="Pfam" id="PF07995">
    <property type="entry name" value="GSDH"/>
    <property type="match status" value="1"/>
</dbReference>
<dbReference type="GO" id="GO:0016020">
    <property type="term" value="C:membrane"/>
    <property type="evidence" value="ECO:0007669"/>
    <property type="project" value="InterPro"/>
</dbReference>
<dbReference type="PANTHER" id="PTHR19328">
    <property type="entry name" value="HEDGEHOG-INTERACTING PROTEIN"/>
    <property type="match status" value="1"/>
</dbReference>
<feature type="domain" description="Cadherin" evidence="3">
    <location>
        <begin position="48"/>
        <end position="164"/>
    </location>
</feature>
<evidence type="ECO:0000256" key="1">
    <source>
        <dbReference type="SAM" id="MobiDB-lite"/>
    </source>
</evidence>
<proteinExistence type="predicted"/>
<dbReference type="AlphaFoldDB" id="Q0BXK5"/>
<evidence type="ECO:0000313" key="4">
    <source>
        <dbReference type="EMBL" id="ABI77244.1"/>
    </source>
</evidence>
<dbReference type="Proteomes" id="UP000001959">
    <property type="component" value="Chromosome"/>
</dbReference>
<dbReference type="InterPro" id="IPR011041">
    <property type="entry name" value="Quinoprot_gluc/sorb_DH_b-prop"/>
</dbReference>
<dbReference type="HOGENOM" id="CLU_012344_3_0_5"/>
<reference evidence="4 5" key="1">
    <citation type="journal article" date="2006" name="J. Bacteriol.">
        <title>Comparative genomic evidence for a close relationship between the dimorphic prosthecate bacteria Hyphomonas neptunium and Caulobacter crescentus.</title>
        <authorList>
            <person name="Badger J.H."/>
            <person name="Hoover T.R."/>
            <person name="Brun Y.V."/>
            <person name="Weiner R.M."/>
            <person name="Laub M.T."/>
            <person name="Alexandre G."/>
            <person name="Mrazek J."/>
            <person name="Ren Q."/>
            <person name="Paulsen I.T."/>
            <person name="Nelson K.E."/>
            <person name="Khouri H.M."/>
            <person name="Radune D."/>
            <person name="Sosa J."/>
            <person name="Dodson R.J."/>
            <person name="Sullivan S.A."/>
            <person name="Rosovitz M.J."/>
            <person name="Madupu R."/>
            <person name="Brinkac L.M."/>
            <person name="Durkin A.S."/>
            <person name="Daugherty S.C."/>
            <person name="Kothari S.P."/>
            <person name="Giglio M.G."/>
            <person name="Zhou L."/>
            <person name="Haft D.H."/>
            <person name="Selengut J.D."/>
            <person name="Davidsen T.M."/>
            <person name="Yang Q."/>
            <person name="Zafar N."/>
            <person name="Ward N.L."/>
        </authorList>
    </citation>
    <scope>NUCLEOTIDE SEQUENCE [LARGE SCALE GENOMIC DNA]</scope>
    <source>
        <strain evidence="4 5">ATCC 15444</strain>
    </source>
</reference>
<dbReference type="eggNOG" id="COG2133">
    <property type="taxonomic scope" value="Bacteria"/>
</dbReference>
<dbReference type="SUPFAM" id="SSF49313">
    <property type="entry name" value="Cadherin-like"/>
    <property type="match status" value="1"/>
</dbReference>
<dbReference type="KEGG" id="hne:HNE_3112"/>
<dbReference type="PROSITE" id="PS51257">
    <property type="entry name" value="PROKAR_LIPOPROTEIN"/>
    <property type="match status" value="1"/>
</dbReference>
<feature type="chain" id="PRO_5004169693" evidence="2">
    <location>
        <begin position="23"/>
        <end position="523"/>
    </location>
</feature>
<dbReference type="InterPro" id="IPR012938">
    <property type="entry name" value="Glc/Sorbosone_DH"/>
</dbReference>
<dbReference type="PANTHER" id="PTHR19328:SF75">
    <property type="entry name" value="ALDOSE SUGAR DEHYDROGENASE YLII"/>
    <property type="match status" value="1"/>
</dbReference>
<dbReference type="EMBL" id="CP000158">
    <property type="protein sequence ID" value="ABI77244.1"/>
    <property type="molecule type" value="Genomic_DNA"/>
</dbReference>
<evidence type="ECO:0000313" key="5">
    <source>
        <dbReference type="Proteomes" id="UP000001959"/>
    </source>
</evidence>
<dbReference type="Pfam" id="PF17963">
    <property type="entry name" value="Big_9"/>
    <property type="match status" value="1"/>
</dbReference>
<keyword evidence="2" id="KW-0732">Signal</keyword>
<feature type="compositionally biased region" description="Pro residues" evidence="1">
    <location>
        <begin position="30"/>
        <end position="43"/>
    </location>
</feature>
<dbReference type="InterPro" id="IPR011042">
    <property type="entry name" value="6-blade_b-propeller_TolB-like"/>
</dbReference>
<dbReference type="PROSITE" id="PS50268">
    <property type="entry name" value="CADHERIN_2"/>
    <property type="match status" value="1"/>
</dbReference>
<dbReference type="GO" id="GO:0007156">
    <property type="term" value="P:homophilic cell adhesion via plasma membrane adhesion molecules"/>
    <property type="evidence" value="ECO:0007669"/>
    <property type="project" value="InterPro"/>
</dbReference>
<gene>
    <name evidence="4" type="ordered locus">HNE_3112</name>
</gene>
<keyword evidence="5" id="KW-1185">Reference proteome</keyword>
<protein>
    <submittedName>
        <fullName evidence="4">Cadherin domain protein</fullName>
    </submittedName>
</protein>
<dbReference type="InterPro" id="IPR002126">
    <property type="entry name" value="Cadherin-like_dom"/>
</dbReference>
<sequence length="523" mass="54194">MFPAPRWTALAAASIFALQACGGGGSSGPAPSPPPPPPPPPGNQAPVISSPSSVNITEGVTGTVYTLSATDPDGDTLTRELLSSGDAGVFSFNAATGVLSLGTALDFDAPQDANGDNIYEVTFRVSDGNGGQVTRTVQIRVQDAGGAAGMALARVGTGFSLPLFLEGIPGTDRVVVLEKGGRARVLNPDSGAIEGVDFIDLTGDVATAGEQGLVGIAFSPNFTTDRTVFVNLTNNSGNTEIRKYQTYTSNRLQLDPATQDVILTINQVDEFHNGGWLGFGNDGMLYLATGDGGGNDPNADQNGQDTGTLLGKILRIDPFGADAYPADNNRDYAIPAGNAFPGGAGGEAEIFAVGLRNPWRSSFDAQTGDLFIADVGQGAIEEINRMRPGDAGANYGWAQREGTQAYDGPDSPDYTPPVAEYGHGGGPTQGNSITGGYVYRGNIAPIRNHYVFADFESSNVWSVPVSSLVVGSTLPSSQFNRLNDDLVPDAGTLEQISSFGVDNSGQLYIVSLGGSIFRIEGAP</sequence>
<feature type="signal peptide" evidence="2">
    <location>
        <begin position="1"/>
        <end position="22"/>
    </location>
</feature>
<evidence type="ECO:0000256" key="2">
    <source>
        <dbReference type="SAM" id="SignalP"/>
    </source>
</evidence>
<name>Q0BXK5_HYPNA</name>
<feature type="region of interest" description="Disordered" evidence="1">
    <location>
        <begin position="23"/>
        <end position="45"/>
    </location>
</feature>
<dbReference type="CDD" id="cd11304">
    <property type="entry name" value="Cadherin_repeat"/>
    <property type="match status" value="1"/>
</dbReference>
<evidence type="ECO:0000259" key="3">
    <source>
        <dbReference type="PROSITE" id="PS50268"/>
    </source>
</evidence>
<organism evidence="4 5">
    <name type="scientific">Hyphomonas neptunium (strain ATCC 15444)</name>
    <dbReference type="NCBI Taxonomy" id="228405"/>
    <lineage>
        <taxon>Bacteria</taxon>
        <taxon>Pseudomonadati</taxon>
        <taxon>Pseudomonadota</taxon>
        <taxon>Alphaproteobacteria</taxon>
        <taxon>Hyphomonadales</taxon>
        <taxon>Hyphomonadaceae</taxon>
        <taxon>Hyphomonas</taxon>
    </lineage>
</organism>
<dbReference type="InterPro" id="IPR015919">
    <property type="entry name" value="Cadherin-like_sf"/>
</dbReference>
<dbReference type="SUPFAM" id="SSF50952">
    <property type="entry name" value="Soluble quinoprotein glucose dehydrogenase"/>
    <property type="match status" value="1"/>
</dbReference>
<dbReference type="Gene3D" id="2.120.10.30">
    <property type="entry name" value="TolB, C-terminal domain"/>
    <property type="match status" value="1"/>
</dbReference>
<dbReference type="GO" id="GO:0005509">
    <property type="term" value="F:calcium ion binding"/>
    <property type="evidence" value="ECO:0007669"/>
    <property type="project" value="InterPro"/>
</dbReference>
<dbReference type="Gene3D" id="2.60.40.60">
    <property type="entry name" value="Cadherins"/>
    <property type="match status" value="1"/>
</dbReference>